<organism evidence="5 6">
    <name type="scientific">Paramicrobacterium agarici</name>
    <dbReference type="NCBI Taxonomy" id="630514"/>
    <lineage>
        <taxon>Bacteria</taxon>
        <taxon>Bacillati</taxon>
        <taxon>Actinomycetota</taxon>
        <taxon>Actinomycetes</taxon>
        <taxon>Micrococcales</taxon>
        <taxon>Microbacteriaceae</taxon>
        <taxon>Paramicrobacterium</taxon>
    </lineage>
</organism>
<evidence type="ECO:0000256" key="1">
    <source>
        <dbReference type="ARBA" id="ARBA00008853"/>
    </source>
</evidence>
<feature type="binding site" evidence="3">
    <location>
        <position position="149"/>
    </location>
    <ligand>
        <name>a divalent metal cation</name>
        <dbReference type="ChEBI" id="CHEBI:60240"/>
    </ligand>
</feature>
<gene>
    <name evidence="5" type="ORF">ATJ78_0928</name>
</gene>
<dbReference type="PRINTS" id="PR01790">
    <property type="entry name" value="SMP30FAMILY"/>
</dbReference>
<feature type="domain" description="SMP-30/Gluconolactonase/LRE-like region" evidence="4">
    <location>
        <begin position="14"/>
        <end position="258"/>
    </location>
</feature>
<evidence type="ECO:0000313" key="6">
    <source>
        <dbReference type="Proteomes" id="UP000221369"/>
    </source>
</evidence>
<dbReference type="InterPro" id="IPR005511">
    <property type="entry name" value="SMP-30"/>
</dbReference>
<name>A0A2A9DTI6_9MICO</name>
<dbReference type="Gene3D" id="2.120.10.30">
    <property type="entry name" value="TolB, C-terminal domain"/>
    <property type="match status" value="1"/>
</dbReference>
<protein>
    <submittedName>
        <fullName evidence="5">Sugar lactone lactonase YvrE</fullName>
    </submittedName>
</protein>
<evidence type="ECO:0000256" key="3">
    <source>
        <dbReference type="PIRSR" id="PIRSR605511-2"/>
    </source>
</evidence>
<dbReference type="InterPro" id="IPR013658">
    <property type="entry name" value="SGL"/>
</dbReference>
<dbReference type="GO" id="GO:0019853">
    <property type="term" value="P:L-ascorbic acid biosynthetic process"/>
    <property type="evidence" value="ECO:0007669"/>
    <property type="project" value="TreeGrafter"/>
</dbReference>
<dbReference type="PANTHER" id="PTHR10907:SF47">
    <property type="entry name" value="REGUCALCIN"/>
    <property type="match status" value="1"/>
</dbReference>
<dbReference type="AlphaFoldDB" id="A0A2A9DTI6"/>
<dbReference type="Proteomes" id="UP000221369">
    <property type="component" value="Unassembled WGS sequence"/>
</dbReference>
<accession>A0A2A9DTI6</accession>
<dbReference type="SUPFAM" id="SSF63829">
    <property type="entry name" value="Calcium-dependent phosphotriesterase"/>
    <property type="match status" value="1"/>
</dbReference>
<evidence type="ECO:0000256" key="2">
    <source>
        <dbReference type="PIRSR" id="PIRSR605511-1"/>
    </source>
</evidence>
<dbReference type="Pfam" id="PF08450">
    <property type="entry name" value="SGL"/>
    <property type="match status" value="1"/>
</dbReference>
<feature type="active site" description="Proton donor/acceptor" evidence="2">
    <location>
        <position position="199"/>
    </location>
</feature>
<reference evidence="5 6" key="1">
    <citation type="submission" date="2017-10" db="EMBL/GenBank/DDBJ databases">
        <title>Sequencing the genomes of 1000 actinobacteria strains.</title>
        <authorList>
            <person name="Klenk H.-P."/>
        </authorList>
    </citation>
    <scope>NUCLEOTIDE SEQUENCE [LARGE SCALE GENOMIC DNA]</scope>
    <source>
        <strain evidence="5 6">DSM 21798</strain>
    </source>
</reference>
<comment type="cofactor">
    <cofactor evidence="3">
        <name>Zn(2+)</name>
        <dbReference type="ChEBI" id="CHEBI:29105"/>
    </cofactor>
    <text evidence="3">Binds 1 divalent metal cation per subunit.</text>
</comment>
<keyword evidence="3" id="KW-0862">Zinc</keyword>
<dbReference type="InterPro" id="IPR011042">
    <property type="entry name" value="6-blade_b-propeller_TolB-like"/>
</dbReference>
<feature type="binding site" evidence="3">
    <location>
        <position position="103"/>
    </location>
    <ligand>
        <name>substrate</name>
    </ligand>
</feature>
<comment type="similarity">
    <text evidence="1">Belongs to the SMP-30/CGR1 family.</text>
</comment>
<feature type="binding site" evidence="3">
    <location>
        <position position="199"/>
    </location>
    <ligand>
        <name>a divalent metal cation</name>
        <dbReference type="ChEBI" id="CHEBI:60240"/>
    </ligand>
</feature>
<feature type="binding site" evidence="3">
    <location>
        <position position="121"/>
    </location>
    <ligand>
        <name>substrate</name>
    </ligand>
</feature>
<keyword evidence="6" id="KW-1185">Reference proteome</keyword>
<feature type="binding site" evidence="3">
    <location>
        <position position="101"/>
    </location>
    <ligand>
        <name>substrate</name>
    </ligand>
</feature>
<sequence length="290" mass="30529">MKAHALGGPVAWHGEGPVWDSAGGRLLIVDMTAGVVVDLGSPEQEPEAAARHDVGSTVAAALRPRASGGFVVATEHGFSLFSRDFTRERRFDDVITDDGIRMNDGGCDPQGRFYCGTMAYDAEPGRGELFRLDADGSTRRIFGGVTISNGLQWSEDGTLAYYNDTPTGRIDVFDFDGDQGTFENRRPFVILDEGVGTPDGLTVDAEGGVWVALWGGSAVRRYDSDGGLSEVVEVPGVTNTSACCFGGTDLRTLFITTSREGVAEGDQPAAGAVFAVNPGVAGRPLPVFAG</sequence>
<keyword evidence="3" id="KW-0479">Metal-binding</keyword>
<proteinExistence type="inferred from homology"/>
<dbReference type="PANTHER" id="PTHR10907">
    <property type="entry name" value="REGUCALCIN"/>
    <property type="match status" value="1"/>
</dbReference>
<dbReference type="EMBL" id="PDJE01000001">
    <property type="protein sequence ID" value="PFG30008.1"/>
    <property type="molecule type" value="Genomic_DNA"/>
</dbReference>
<dbReference type="GO" id="GO:0005509">
    <property type="term" value="F:calcium ion binding"/>
    <property type="evidence" value="ECO:0007669"/>
    <property type="project" value="TreeGrafter"/>
</dbReference>
<dbReference type="GO" id="GO:0004341">
    <property type="term" value="F:gluconolactonase activity"/>
    <property type="evidence" value="ECO:0007669"/>
    <property type="project" value="TreeGrafter"/>
</dbReference>
<dbReference type="RefSeq" id="WP_098406521.1">
    <property type="nucleotide sequence ID" value="NZ_PDJE01000001.1"/>
</dbReference>
<evidence type="ECO:0000259" key="4">
    <source>
        <dbReference type="Pfam" id="PF08450"/>
    </source>
</evidence>
<evidence type="ECO:0000313" key="5">
    <source>
        <dbReference type="EMBL" id="PFG30008.1"/>
    </source>
</evidence>
<comment type="caution">
    <text evidence="5">The sequence shown here is derived from an EMBL/GenBank/DDBJ whole genome shotgun (WGS) entry which is preliminary data.</text>
</comment>
<feature type="binding site" evidence="3">
    <location>
        <position position="15"/>
    </location>
    <ligand>
        <name>a divalent metal cation</name>
        <dbReference type="ChEBI" id="CHEBI:60240"/>
    </ligand>
</feature>